<organism evidence="2 3">
    <name type="scientific">Steinernema carpocapsae</name>
    <name type="common">Entomopathogenic nematode</name>
    <dbReference type="NCBI Taxonomy" id="34508"/>
    <lineage>
        <taxon>Eukaryota</taxon>
        <taxon>Metazoa</taxon>
        <taxon>Ecdysozoa</taxon>
        <taxon>Nematoda</taxon>
        <taxon>Chromadorea</taxon>
        <taxon>Rhabditida</taxon>
        <taxon>Tylenchina</taxon>
        <taxon>Panagrolaimomorpha</taxon>
        <taxon>Strongyloidoidea</taxon>
        <taxon>Steinernematidae</taxon>
        <taxon>Steinernema</taxon>
    </lineage>
</organism>
<comment type="caution">
    <text evidence="2">The sequence shown here is derived from an EMBL/GenBank/DDBJ whole genome shotgun (WGS) entry which is preliminary data.</text>
</comment>
<feature type="compositionally biased region" description="Acidic residues" evidence="1">
    <location>
        <begin position="313"/>
        <end position="322"/>
    </location>
</feature>
<gene>
    <name evidence="2" type="ORF">L596_013937</name>
</gene>
<proteinExistence type="predicted"/>
<keyword evidence="3" id="KW-1185">Reference proteome</keyword>
<reference evidence="2 3" key="1">
    <citation type="journal article" date="2015" name="Genome Biol.">
        <title>Comparative genomics of Steinernema reveals deeply conserved gene regulatory networks.</title>
        <authorList>
            <person name="Dillman A.R."/>
            <person name="Macchietto M."/>
            <person name="Porter C.F."/>
            <person name="Rogers A."/>
            <person name="Williams B."/>
            <person name="Antoshechkin I."/>
            <person name="Lee M.M."/>
            <person name="Goodwin Z."/>
            <person name="Lu X."/>
            <person name="Lewis E.E."/>
            <person name="Goodrich-Blair H."/>
            <person name="Stock S.P."/>
            <person name="Adams B.J."/>
            <person name="Sternberg P.W."/>
            <person name="Mortazavi A."/>
        </authorList>
    </citation>
    <scope>NUCLEOTIDE SEQUENCE [LARGE SCALE GENOMIC DNA]</scope>
    <source>
        <strain evidence="2 3">ALL</strain>
    </source>
</reference>
<feature type="region of interest" description="Disordered" evidence="1">
    <location>
        <begin position="300"/>
        <end position="324"/>
    </location>
</feature>
<reference evidence="2 3" key="2">
    <citation type="journal article" date="2019" name="G3 (Bethesda)">
        <title>Hybrid Assembly of the Genome of the Entomopathogenic Nematode Steinernema carpocapsae Identifies the X-Chromosome.</title>
        <authorList>
            <person name="Serra L."/>
            <person name="Macchietto M."/>
            <person name="Macias-Munoz A."/>
            <person name="McGill C.J."/>
            <person name="Rodriguez I.M."/>
            <person name="Rodriguez B."/>
            <person name="Murad R."/>
            <person name="Mortazavi A."/>
        </authorList>
    </citation>
    <scope>NUCLEOTIDE SEQUENCE [LARGE SCALE GENOMIC DNA]</scope>
    <source>
        <strain evidence="2 3">ALL</strain>
    </source>
</reference>
<dbReference type="Proteomes" id="UP000298663">
    <property type="component" value="Unassembled WGS sequence"/>
</dbReference>
<feature type="region of interest" description="Disordered" evidence="1">
    <location>
        <begin position="516"/>
        <end position="542"/>
    </location>
</feature>
<accession>A0A4U5P1P2</accession>
<dbReference type="EMBL" id="AZBU02000003">
    <property type="protein sequence ID" value="TKR89898.1"/>
    <property type="molecule type" value="Genomic_DNA"/>
</dbReference>
<evidence type="ECO:0000313" key="3">
    <source>
        <dbReference type="Proteomes" id="UP000298663"/>
    </source>
</evidence>
<evidence type="ECO:0000256" key="1">
    <source>
        <dbReference type="SAM" id="MobiDB-lite"/>
    </source>
</evidence>
<protein>
    <submittedName>
        <fullName evidence="2">Uncharacterized protein</fullName>
    </submittedName>
</protein>
<dbReference type="AlphaFoldDB" id="A0A4U5P1P2"/>
<name>A0A4U5P1P2_STECR</name>
<evidence type="ECO:0000313" key="2">
    <source>
        <dbReference type="EMBL" id="TKR89898.1"/>
    </source>
</evidence>
<sequence length="542" mass="61847">MTPSCSPMKKYEFILRLQSSKKHPRKPCHLQRIILSESGTSIFAWMPIHSLDHLEEVVTEVEDRFLGIETSREVSSDGTMHFVFSHIARILAETSAKLEPLEDSWDEAARRNGGQLSVWLQSDCDRQMRTLAKRLRFLQIALNGIVPGEATAQNNGTRSRAKDIEDRLQAIHTLLELQLAVASMERKSTSCRFPTPEAAHHNCRRQQLINAGEERNQIKYVLEETAKNLGVLEMCWGEAVDKNGAELRLWLQADCDKELQALGEKLNSLYLAALQEDQAFQVEERPVHTEPSQKIMELTKEPRKGQPAQVEEMSPEESEFVEAEPRQRNIELMKERLVKNASGGPSTNGRQGQIKISAEHSKSLDLRIFAFTDLQRLKRFIISIEARAQNDSRRGRNSQEKIKKHIYALQKSDEERGRINKMVSESNESLGKPEQWREEAERRLGARISTWTAKEFEAERKATYEKVHYLREVLMGRRSPIKSPDAPKRIAFHPLETYPEVPPKRGRHGMLSSEMDVDSVFGPSHDSFQAARRGAALSKPTS</sequence>